<feature type="signal peptide" evidence="1">
    <location>
        <begin position="1"/>
        <end position="22"/>
    </location>
</feature>
<gene>
    <name evidence="2" type="ORF">HO173_012176</name>
</gene>
<dbReference type="RefSeq" id="XP_037159028.1">
    <property type="nucleotide sequence ID" value="XM_037314048.1"/>
</dbReference>
<dbReference type="EMBL" id="JACCJC010000085">
    <property type="protein sequence ID" value="KAF6227537.1"/>
    <property type="molecule type" value="Genomic_DNA"/>
</dbReference>
<keyword evidence="1" id="KW-0732">Signal</keyword>
<keyword evidence="3" id="KW-1185">Reference proteome</keyword>
<dbReference type="Proteomes" id="UP000578531">
    <property type="component" value="Unassembled WGS sequence"/>
</dbReference>
<name>A0A8H6CQ31_9LECA</name>
<dbReference type="GeneID" id="59293812"/>
<sequence>MTLLGAAIRLAILLALNSFVSTLPAPSADTSPPSLTLANQSLTSDRTLTSTYSDAPPLLIEFCGTRKPEVERALLAANRVANSARLVVGAGIGSPEYKAMFENNAVQPRVAIYLNMIYDYRGSINLKPAPQRVTAPRIACATPGSAKLYSYLDLGYDPWRRCAAAAGGAPTEAFYADGSVYIFLCPRFFQQPLAPFGSKCPELRDNLFAGDVSIFYRNYQVYTLFYEFVRLYLGTASLDSNSIPRETFDWNQCVGYSLLTSIKNPTNYVLFAALVAQGCTAVPDPEKPPFSDTRSLASFNASMSAVATA</sequence>
<dbReference type="AlphaFoldDB" id="A0A8H6CQ31"/>
<evidence type="ECO:0000313" key="2">
    <source>
        <dbReference type="EMBL" id="KAF6227537.1"/>
    </source>
</evidence>
<protein>
    <submittedName>
        <fullName evidence="2">Uncharacterized protein</fullName>
    </submittedName>
</protein>
<evidence type="ECO:0000256" key="1">
    <source>
        <dbReference type="SAM" id="SignalP"/>
    </source>
</evidence>
<feature type="chain" id="PRO_5034836169" evidence="1">
    <location>
        <begin position="23"/>
        <end position="309"/>
    </location>
</feature>
<proteinExistence type="predicted"/>
<organism evidence="2 3">
    <name type="scientific">Letharia columbiana</name>
    <dbReference type="NCBI Taxonomy" id="112416"/>
    <lineage>
        <taxon>Eukaryota</taxon>
        <taxon>Fungi</taxon>
        <taxon>Dikarya</taxon>
        <taxon>Ascomycota</taxon>
        <taxon>Pezizomycotina</taxon>
        <taxon>Lecanoromycetes</taxon>
        <taxon>OSLEUM clade</taxon>
        <taxon>Lecanoromycetidae</taxon>
        <taxon>Lecanorales</taxon>
        <taxon>Lecanorineae</taxon>
        <taxon>Parmeliaceae</taxon>
        <taxon>Letharia</taxon>
    </lineage>
</organism>
<accession>A0A8H6CQ31</accession>
<dbReference type="OrthoDB" id="5414982at2759"/>
<evidence type="ECO:0000313" key="3">
    <source>
        <dbReference type="Proteomes" id="UP000578531"/>
    </source>
</evidence>
<comment type="caution">
    <text evidence="2">The sequence shown here is derived from an EMBL/GenBank/DDBJ whole genome shotgun (WGS) entry which is preliminary data.</text>
</comment>
<reference evidence="2 3" key="1">
    <citation type="journal article" date="2020" name="Genomics">
        <title>Complete, high-quality genomes from long-read metagenomic sequencing of two wolf lichen thalli reveals enigmatic genome architecture.</title>
        <authorList>
            <person name="McKenzie S.K."/>
            <person name="Walston R.F."/>
            <person name="Allen J.L."/>
        </authorList>
    </citation>
    <scope>NUCLEOTIDE SEQUENCE [LARGE SCALE GENOMIC DNA]</scope>
    <source>
        <strain evidence="2">WasteWater2</strain>
    </source>
</reference>